<evidence type="ECO:0000313" key="1">
    <source>
        <dbReference type="EMBL" id="VUZ52693.1"/>
    </source>
</evidence>
<reference evidence="1 2" key="1">
    <citation type="submission" date="2019-07" db="EMBL/GenBank/DDBJ databases">
        <authorList>
            <person name="Jastrzebski P J."/>
            <person name="Paukszto L."/>
            <person name="Jastrzebski P J."/>
        </authorList>
    </citation>
    <scope>NUCLEOTIDE SEQUENCE [LARGE SCALE GENOMIC DNA]</scope>
    <source>
        <strain evidence="1 2">WMS-il1</strain>
    </source>
</reference>
<sequence>MAKAVISGENPERSKVTNFQRIQHSLVHLHAPRRLANGASLYKRDDGRRAKDIIRALRDSVLYEVDVCNQIWVRHLKHLRPQNALRLSKLEMGPLNIILGCFGLLPL</sequence>
<dbReference type="EMBL" id="CABIJS010000521">
    <property type="protein sequence ID" value="VUZ52693.1"/>
    <property type="molecule type" value="Genomic_DNA"/>
</dbReference>
<name>A0A564Z151_HYMDI</name>
<dbReference type="Proteomes" id="UP000321570">
    <property type="component" value="Unassembled WGS sequence"/>
</dbReference>
<dbReference type="AlphaFoldDB" id="A0A564Z151"/>
<accession>A0A564Z151</accession>
<keyword evidence="2" id="KW-1185">Reference proteome</keyword>
<proteinExistence type="predicted"/>
<organism evidence="1 2">
    <name type="scientific">Hymenolepis diminuta</name>
    <name type="common">Rat tapeworm</name>
    <dbReference type="NCBI Taxonomy" id="6216"/>
    <lineage>
        <taxon>Eukaryota</taxon>
        <taxon>Metazoa</taxon>
        <taxon>Spiralia</taxon>
        <taxon>Lophotrochozoa</taxon>
        <taxon>Platyhelminthes</taxon>
        <taxon>Cestoda</taxon>
        <taxon>Eucestoda</taxon>
        <taxon>Cyclophyllidea</taxon>
        <taxon>Hymenolepididae</taxon>
        <taxon>Hymenolepis</taxon>
    </lineage>
</organism>
<evidence type="ECO:0000313" key="2">
    <source>
        <dbReference type="Proteomes" id="UP000321570"/>
    </source>
</evidence>
<protein>
    <submittedName>
        <fullName evidence="1">Uncharacterized protein</fullName>
    </submittedName>
</protein>
<gene>
    <name evidence="1" type="ORF">WMSIL1_LOCUS11130</name>
</gene>